<dbReference type="PROSITE" id="PS50004">
    <property type="entry name" value="C2"/>
    <property type="match status" value="1"/>
</dbReference>
<evidence type="ECO:0000313" key="3">
    <source>
        <dbReference type="EMBL" id="KAK4765099.1"/>
    </source>
</evidence>
<dbReference type="Pfam" id="PF00168">
    <property type="entry name" value="C2"/>
    <property type="match status" value="1"/>
</dbReference>
<dbReference type="Gene3D" id="2.60.40.150">
    <property type="entry name" value="C2 domain"/>
    <property type="match status" value="1"/>
</dbReference>
<dbReference type="PANTHER" id="PTHR32246:SF70">
    <property type="entry name" value="CALCIUM-DEPENDENT LIPID-BINDING (CALB DOMAIN) FAMILY PROTEIN"/>
    <property type="match status" value="1"/>
</dbReference>
<reference evidence="3 4" key="1">
    <citation type="journal article" date="2023" name="Hortic Res">
        <title>Pangenome of water caltrop reveals structural variations and asymmetric subgenome divergence after allopolyploidization.</title>
        <authorList>
            <person name="Zhang X."/>
            <person name="Chen Y."/>
            <person name="Wang L."/>
            <person name="Yuan Y."/>
            <person name="Fang M."/>
            <person name="Shi L."/>
            <person name="Lu R."/>
            <person name="Comes H.P."/>
            <person name="Ma Y."/>
            <person name="Chen Y."/>
            <person name="Huang G."/>
            <person name="Zhou Y."/>
            <person name="Zheng Z."/>
            <person name="Qiu Y."/>
        </authorList>
    </citation>
    <scope>NUCLEOTIDE SEQUENCE [LARGE SCALE GENOMIC DNA]</scope>
    <source>
        <strain evidence="3">F231</strain>
    </source>
</reference>
<feature type="compositionally biased region" description="Basic and acidic residues" evidence="1">
    <location>
        <begin position="303"/>
        <end position="329"/>
    </location>
</feature>
<evidence type="ECO:0000259" key="2">
    <source>
        <dbReference type="PROSITE" id="PS50004"/>
    </source>
</evidence>
<dbReference type="PANTHER" id="PTHR32246">
    <property type="entry name" value="INGRESSION PROTEIN FIC1"/>
    <property type="match status" value="1"/>
</dbReference>
<proteinExistence type="predicted"/>
<dbReference type="EMBL" id="JAXQNO010000023">
    <property type="protein sequence ID" value="KAK4765099.1"/>
    <property type="molecule type" value="Genomic_DNA"/>
</dbReference>
<organism evidence="3 4">
    <name type="scientific">Trapa natans</name>
    <name type="common">Water chestnut</name>
    <dbReference type="NCBI Taxonomy" id="22666"/>
    <lineage>
        <taxon>Eukaryota</taxon>
        <taxon>Viridiplantae</taxon>
        <taxon>Streptophyta</taxon>
        <taxon>Embryophyta</taxon>
        <taxon>Tracheophyta</taxon>
        <taxon>Spermatophyta</taxon>
        <taxon>Magnoliopsida</taxon>
        <taxon>eudicotyledons</taxon>
        <taxon>Gunneridae</taxon>
        <taxon>Pentapetalae</taxon>
        <taxon>rosids</taxon>
        <taxon>malvids</taxon>
        <taxon>Myrtales</taxon>
        <taxon>Lythraceae</taxon>
        <taxon>Trapa</taxon>
    </lineage>
</organism>
<feature type="domain" description="C2" evidence="2">
    <location>
        <begin position="1"/>
        <end position="115"/>
    </location>
</feature>
<dbReference type="Proteomes" id="UP001346149">
    <property type="component" value="Unassembled WGS sequence"/>
</dbReference>
<accession>A0AAN7KDE0</accession>
<dbReference type="SUPFAM" id="SSF49562">
    <property type="entry name" value="C2 domain (Calcium/lipid-binding domain, CaLB)"/>
    <property type="match status" value="1"/>
</dbReference>
<dbReference type="InterPro" id="IPR035892">
    <property type="entry name" value="C2_domain_sf"/>
</dbReference>
<gene>
    <name evidence="3" type="ORF">SAY86_026189</name>
</gene>
<comment type="caution">
    <text evidence="3">The sequence shown here is derived from an EMBL/GenBank/DDBJ whole genome shotgun (WGS) entry which is preliminary data.</text>
</comment>
<feature type="region of interest" description="Disordered" evidence="1">
    <location>
        <begin position="156"/>
        <end position="175"/>
    </location>
</feature>
<evidence type="ECO:0000313" key="4">
    <source>
        <dbReference type="Proteomes" id="UP001346149"/>
    </source>
</evidence>
<dbReference type="GO" id="GO:0006952">
    <property type="term" value="P:defense response"/>
    <property type="evidence" value="ECO:0007669"/>
    <property type="project" value="InterPro"/>
</dbReference>
<dbReference type="InterPro" id="IPR000008">
    <property type="entry name" value="C2_dom"/>
</dbReference>
<dbReference type="SMART" id="SM00239">
    <property type="entry name" value="C2"/>
    <property type="match status" value="1"/>
</dbReference>
<feature type="region of interest" description="Disordered" evidence="1">
    <location>
        <begin position="267"/>
        <end position="329"/>
    </location>
</feature>
<name>A0AAN7KDE0_TRANT</name>
<protein>
    <recommendedName>
        <fullName evidence="2">C2 domain-containing protein</fullName>
    </recommendedName>
</protein>
<sequence>MASPPPDLLDLDITLISAKHLKNVNWRIGALKPYAAVFLDPNRRLSTRPDEHGSTSPVWNDSFTLPLLSSLADAFLTVEIFHSRPSETPKPLVGSLRVPLSTLVDRSESSSDRIHKLELLRPSGRPQGKVRLRLALRERRYHSSAPESSHYFSSGAAAAAAAHPPPHPPYPYARDYRDSLPSPRYGYSDQFPSYYYAHYTIPHPPAWPHFSRPPIPNTAGGPSAPPSAPIDFSYPTSDPKLMPPPHRWISEHGSLASVNLTRSDSYGALLSGPTAPEDQRPPRGPETAGLVVDALGGMNLGGDSRHGADYSWKESQAHGHSSGDYHRAY</sequence>
<dbReference type="InterPro" id="IPR044750">
    <property type="entry name" value="C2_SRC2/BAP"/>
</dbReference>
<keyword evidence="4" id="KW-1185">Reference proteome</keyword>
<evidence type="ECO:0000256" key="1">
    <source>
        <dbReference type="SAM" id="MobiDB-lite"/>
    </source>
</evidence>
<dbReference type="CDD" id="cd04051">
    <property type="entry name" value="C2_SRC2_like"/>
    <property type="match status" value="1"/>
</dbReference>
<dbReference type="AlphaFoldDB" id="A0AAN7KDE0"/>